<comment type="catalytic activity">
    <reaction evidence="5">
        <text>ethanolamine = acetaldehyde + NH4(+)</text>
        <dbReference type="Rhea" id="RHEA:15313"/>
        <dbReference type="ChEBI" id="CHEBI:15343"/>
        <dbReference type="ChEBI" id="CHEBI:28938"/>
        <dbReference type="ChEBI" id="CHEBI:57603"/>
        <dbReference type="EC" id="4.3.1.7"/>
    </reaction>
</comment>
<keyword evidence="4 5" id="KW-1283">Bacterial microcompartment</keyword>
<dbReference type="InterPro" id="IPR042251">
    <property type="entry name" value="EutC_C"/>
</dbReference>
<evidence type="ECO:0000313" key="6">
    <source>
        <dbReference type="EMBL" id="MEM5536118.1"/>
    </source>
</evidence>
<feature type="binding site" evidence="5">
    <location>
        <position position="224"/>
    </location>
    <ligand>
        <name>adenosylcob(III)alamin</name>
        <dbReference type="ChEBI" id="CHEBI:18408"/>
    </ligand>
</feature>
<dbReference type="Pfam" id="PF05985">
    <property type="entry name" value="EutC"/>
    <property type="match status" value="1"/>
</dbReference>
<dbReference type="GO" id="GO:0008851">
    <property type="term" value="F:ethanolamine ammonia-lyase activity"/>
    <property type="evidence" value="ECO:0007669"/>
    <property type="project" value="UniProtKB-EC"/>
</dbReference>
<keyword evidence="7" id="KW-1185">Reference proteome</keyword>
<accession>A0ABU9TRI1</accession>
<dbReference type="Gene3D" id="3.40.50.11240">
    <property type="entry name" value="Ethanolamine ammonia-lyase light chain (EutC)"/>
    <property type="match status" value="1"/>
</dbReference>
<evidence type="ECO:0000256" key="5">
    <source>
        <dbReference type="HAMAP-Rule" id="MF_00601"/>
    </source>
</evidence>
<dbReference type="PANTHER" id="PTHR39330">
    <property type="entry name" value="ETHANOLAMINE AMMONIA-LYASE LIGHT CHAIN"/>
    <property type="match status" value="1"/>
</dbReference>
<dbReference type="InterPro" id="IPR042255">
    <property type="entry name" value="EutC_N"/>
</dbReference>
<dbReference type="Proteomes" id="UP001449225">
    <property type="component" value="Unassembled WGS sequence"/>
</dbReference>
<evidence type="ECO:0000256" key="4">
    <source>
        <dbReference type="ARBA" id="ARBA00024446"/>
    </source>
</evidence>
<proteinExistence type="inferred from homology"/>
<keyword evidence="3 5" id="KW-0170">Cobalt</keyword>
<dbReference type="Gene3D" id="1.10.30.40">
    <property type="entry name" value="Ethanolamine ammonia-lyase light chain (EutC), N-terminal domain"/>
    <property type="match status" value="1"/>
</dbReference>
<feature type="binding site" evidence="5">
    <location>
        <position position="174"/>
    </location>
    <ligand>
        <name>adenosylcob(III)alamin</name>
        <dbReference type="ChEBI" id="CHEBI:18408"/>
    </ligand>
</feature>
<feature type="binding site" evidence="5">
    <location>
        <position position="195"/>
    </location>
    <ligand>
        <name>adenosylcob(III)alamin</name>
        <dbReference type="ChEBI" id="CHEBI:18408"/>
    </ligand>
</feature>
<dbReference type="RefSeq" id="WP_342854116.1">
    <property type="nucleotide sequence ID" value="NZ_JBBMRA010000004.1"/>
</dbReference>
<gene>
    <name evidence="5 6" type="primary">eutC</name>
    <name evidence="6" type="ORF">WNY58_06905</name>
</gene>
<evidence type="ECO:0000256" key="3">
    <source>
        <dbReference type="ARBA" id="ARBA00023285"/>
    </source>
</evidence>
<evidence type="ECO:0000256" key="2">
    <source>
        <dbReference type="ARBA" id="ARBA00023239"/>
    </source>
</evidence>
<evidence type="ECO:0000313" key="7">
    <source>
        <dbReference type="Proteomes" id="UP001449225"/>
    </source>
</evidence>
<dbReference type="HAMAP" id="MF_00601">
    <property type="entry name" value="EutC"/>
    <property type="match status" value="1"/>
</dbReference>
<protein>
    <recommendedName>
        <fullName evidence="5">Ethanolamine ammonia-lyase small subunit</fullName>
        <shortName evidence="5">EAL small subunit</shortName>
        <ecNumber evidence="5">4.3.1.7</ecNumber>
    </recommendedName>
</protein>
<dbReference type="NCBIfam" id="NF003971">
    <property type="entry name" value="PRK05465.1"/>
    <property type="match status" value="1"/>
</dbReference>
<dbReference type="PIRSF" id="PIRSF018982">
    <property type="entry name" value="EutC"/>
    <property type="match status" value="1"/>
</dbReference>
<comment type="subcellular location">
    <subcellularLocation>
        <location evidence="5">Bacterial microcompartment</location>
    </subcellularLocation>
</comment>
<comment type="caution">
    <text evidence="6">The sequence shown here is derived from an EMBL/GenBank/DDBJ whole genome shotgun (WGS) entry which is preliminary data.</text>
</comment>
<comment type="subunit">
    <text evidence="5">The basic unit is a heterodimer which dimerizes to form tetramers. The heterotetramers trimerize; 6 large subunits form a core ring with 6 small subunits projecting outwards.</text>
</comment>
<dbReference type="EMBL" id="JBBMRA010000004">
    <property type="protein sequence ID" value="MEM5536118.1"/>
    <property type="molecule type" value="Genomic_DNA"/>
</dbReference>
<dbReference type="InterPro" id="IPR009246">
    <property type="entry name" value="EutC"/>
</dbReference>
<organism evidence="6 7">
    <name type="scientific">Neptuniibacter pectenicola</name>
    <dbReference type="NCBI Taxonomy" id="1806669"/>
    <lineage>
        <taxon>Bacteria</taxon>
        <taxon>Pseudomonadati</taxon>
        <taxon>Pseudomonadota</taxon>
        <taxon>Gammaproteobacteria</taxon>
        <taxon>Oceanospirillales</taxon>
        <taxon>Oceanospirillaceae</taxon>
        <taxon>Neptuniibacter</taxon>
    </lineage>
</organism>
<dbReference type="PANTHER" id="PTHR39330:SF1">
    <property type="entry name" value="ETHANOLAMINE AMMONIA-LYASE SMALL SUBUNIT"/>
    <property type="match status" value="1"/>
</dbReference>
<reference evidence="6 7" key="1">
    <citation type="submission" date="2024-03" db="EMBL/GenBank/DDBJ databases">
        <title>Community enrichment and isolation of bacterial strains for fucoidan degradation.</title>
        <authorList>
            <person name="Sichert A."/>
        </authorList>
    </citation>
    <scope>NUCLEOTIDE SEQUENCE [LARGE SCALE GENOMIC DNA]</scope>
    <source>
        <strain evidence="6 7">AS76</strain>
    </source>
</reference>
<comment type="pathway">
    <text evidence="5">Amine and polyamine degradation; ethanolamine degradation.</text>
</comment>
<dbReference type="EC" id="4.3.1.7" evidence="5"/>
<keyword evidence="1 5" id="KW-0846">Cobalamin</keyword>
<keyword evidence="2 5" id="KW-0456">Lyase</keyword>
<comment type="function">
    <text evidence="5">Catalyzes the deamination of various vicinal amino-alcohols to oxo compounds. Allows this organism to utilize ethanolamine as the sole source of nitrogen and carbon in the presence of external vitamin B12.</text>
</comment>
<comment type="similarity">
    <text evidence="5">Belongs to the EutC family.</text>
</comment>
<comment type="cofactor">
    <cofactor evidence="5">
        <name>adenosylcob(III)alamin</name>
        <dbReference type="ChEBI" id="CHEBI:18408"/>
    </cofactor>
    <text evidence="5">Binds between the large and small subunits.</text>
</comment>
<name>A0ABU9TRI1_9GAMM</name>
<sequence>MAKPNQTRNDAPTEVADNHLTENDWAGLKRYTDARIALGRAGTSLPTQAMLSFQMDHANARDAVHLPLEVDRLSAALKEKGGSPTLLSSRVSDRAEYLQRPDLGRRLSATSVATLRSMAQRSDPPVQACITIVDGLSSFAVQSHAANLFEQICVRLAEKGISQPALCIVEQGRVAIGDEIGEILGAQLMILLVGERPGLSSPDSLGVYFTYGPKLGLSDADRNCISNIRPAGMSYHAAADKLIWLIKQSMQLSYSGVELKDQSEPIELVEGAESGNFLLD</sequence>
<evidence type="ECO:0000256" key="1">
    <source>
        <dbReference type="ARBA" id="ARBA00022628"/>
    </source>
</evidence>